<accession>A0A9P6J8V8</accession>
<dbReference type="PANTHER" id="PTHR38926:SF5">
    <property type="entry name" value="F-BOX AND LEUCINE-RICH REPEAT PROTEIN 6"/>
    <property type="match status" value="1"/>
</dbReference>
<dbReference type="SUPFAM" id="SSF52047">
    <property type="entry name" value="RNI-like"/>
    <property type="match status" value="1"/>
</dbReference>
<dbReference type="EMBL" id="JAAAHY010000300">
    <property type="protein sequence ID" value="KAF9964978.1"/>
    <property type="molecule type" value="Genomic_DNA"/>
</dbReference>
<dbReference type="AlphaFoldDB" id="A0A9P6J8V8"/>
<organism evidence="1 2">
    <name type="scientific">Mortierella alpina</name>
    <name type="common">Oleaginous fungus</name>
    <name type="synonym">Mortierella renispora</name>
    <dbReference type="NCBI Taxonomy" id="64518"/>
    <lineage>
        <taxon>Eukaryota</taxon>
        <taxon>Fungi</taxon>
        <taxon>Fungi incertae sedis</taxon>
        <taxon>Mucoromycota</taxon>
        <taxon>Mortierellomycotina</taxon>
        <taxon>Mortierellomycetes</taxon>
        <taxon>Mortierellales</taxon>
        <taxon>Mortierellaceae</taxon>
        <taxon>Mortierella</taxon>
    </lineage>
</organism>
<comment type="caution">
    <text evidence="1">The sequence shown here is derived from an EMBL/GenBank/DDBJ whole genome shotgun (WGS) entry which is preliminary data.</text>
</comment>
<name>A0A9P6J8V8_MORAP</name>
<evidence type="ECO:0000313" key="2">
    <source>
        <dbReference type="Proteomes" id="UP000738359"/>
    </source>
</evidence>
<protein>
    <submittedName>
        <fullName evidence="1">Uncharacterized protein</fullName>
    </submittedName>
</protein>
<sequence>MSNIVGIASTDVYTSAWVCPELRELGLVFNLCPKMEDKFDILKDGTEEDEDWDDYDLEELVVKGTKQVYTQIGKMEKLEVLALDIDRSYENHMKVSDYAWNLTICDGYLDELARLKKLKSLQLQADFWSAMGQAEVEFMHKNWPLLSEITFRSESGALPPAVTAALRRNLSYIRTLDLTAVDDTVLQPFVQGLVSPSASDSDQDTSTVCTNLRRIKFDDVDDKRLDPASQHLVTLFSRNHNLTHLDLPYSFLRVSAVLAAVSELRHLQHLTIHSFEGEASCRDTLLLLKACLPLPELTELHFIDMDLSWDEVDGNKEEGMPDVESIIKEASIARFSKGSNATKIKSLRLPSNRYGARNPLPFLLLKSNLLDLETCEIPWFRGDADIKDIERIVRECCPNLKHLICPCLRGEIEHDGQAVRAFIRGCSGLESFTAELFSDYDAESFDPMFFDDDYSDLEPRLIITEVVTQHYKTLEVLDLTDCWQVSSEDQQSVLSQCRQLRRFWVTDSHGEGSMVSIESPDIYTSDWVCSELRELSLVLNLRPKCEFAFEEVKLQLKDDEEWEEDEGDEVVIALTTGHVYRQIGEMERLEVLALDIDRSFENRMIDSDYAWNLTVSGGSLDELVRLKNLRSLELKADFWSTMDQEDVEFMHKYWPLLSKITFNSRAMIKKFQNNDVITLFGVSARGKTRTIVEIQAQNPHGRYLRLIYAYRAIAKAPRECWNSDELCDSQFETGADHNQVFEAGTML</sequence>
<reference evidence="1" key="1">
    <citation type="journal article" date="2020" name="Fungal Divers.">
        <title>Resolving the Mortierellaceae phylogeny through synthesis of multi-gene phylogenetics and phylogenomics.</title>
        <authorList>
            <person name="Vandepol N."/>
            <person name="Liber J."/>
            <person name="Desiro A."/>
            <person name="Na H."/>
            <person name="Kennedy M."/>
            <person name="Barry K."/>
            <person name="Grigoriev I.V."/>
            <person name="Miller A.N."/>
            <person name="O'Donnell K."/>
            <person name="Stajich J.E."/>
            <person name="Bonito G."/>
        </authorList>
    </citation>
    <scope>NUCLEOTIDE SEQUENCE</scope>
    <source>
        <strain evidence="1">CK1249</strain>
    </source>
</reference>
<evidence type="ECO:0000313" key="1">
    <source>
        <dbReference type="EMBL" id="KAF9964978.1"/>
    </source>
</evidence>
<dbReference type="OrthoDB" id="2405020at2759"/>
<proteinExistence type="predicted"/>
<gene>
    <name evidence="1" type="ORF">BGZ70_005642</name>
</gene>
<dbReference type="Gene3D" id="3.80.10.10">
    <property type="entry name" value="Ribonuclease Inhibitor"/>
    <property type="match status" value="2"/>
</dbReference>
<keyword evidence="2" id="KW-1185">Reference proteome</keyword>
<dbReference type="PANTHER" id="PTHR38926">
    <property type="entry name" value="F-BOX DOMAIN CONTAINING PROTEIN, EXPRESSED"/>
    <property type="match status" value="1"/>
</dbReference>
<dbReference type="InterPro" id="IPR032675">
    <property type="entry name" value="LRR_dom_sf"/>
</dbReference>
<dbReference type="Proteomes" id="UP000738359">
    <property type="component" value="Unassembled WGS sequence"/>
</dbReference>